<dbReference type="Pfam" id="PF11716">
    <property type="entry name" value="MDMPI_N"/>
    <property type="match status" value="1"/>
</dbReference>
<feature type="domain" description="Mycothiol-dependent maleylpyruvate isomerase metal-binding" evidence="1">
    <location>
        <begin position="10"/>
        <end position="126"/>
    </location>
</feature>
<dbReference type="NCBIfam" id="TIGR03086">
    <property type="entry name" value="TIGR03086 family metal-binding protein"/>
    <property type="match status" value="1"/>
</dbReference>
<gene>
    <name evidence="2" type="ORF">EP51_15790</name>
</gene>
<evidence type="ECO:0000259" key="1">
    <source>
        <dbReference type="Pfam" id="PF11716"/>
    </source>
</evidence>
<name>A0A076ER88_RHOOP</name>
<dbReference type="EMBL" id="CP008947">
    <property type="protein sequence ID" value="AII05979.1"/>
    <property type="molecule type" value="Genomic_DNA"/>
</dbReference>
<dbReference type="eggNOG" id="COG1576">
    <property type="taxonomic scope" value="Bacteria"/>
</dbReference>
<organism evidence="2 3">
    <name type="scientific">Rhodococcus opacus</name>
    <name type="common">Nocardia opaca</name>
    <dbReference type="NCBI Taxonomy" id="37919"/>
    <lineage>
        <taxon>Bacteria</taxon>
        <taxon>Bacillati</taxon>
        <taxon>Actinomycetota</taxon>
        <taxon>Actinomycetes</taxon>
        <taxon>Mycobacteriales</taxon>
        <taxon>Nocardiaceae</taxon>
        <taxon>Rhodococcus</taxon>
    </lineage>
</organism>
<dbReference type="InterPro" id="IPR017520">
    <property type="entry name" value="CHP03086"/>
</dbReference>
<reference evidence="2 3" key="1">
    <citation type="submission" date="2014-07" db="EMBL/GenBank/DDBJ databases">
        <title>Genome Sequence of Rhodococcus opacus Strain R7, a Biodegrader of Mono- and Polycyclic Aromatic Hydrocarbons.</title>
        <authorList>
            <person name="Di Gennaro P."/>
            <person name="Zampolli J."/>
            <person name="Presti I."/>
            <person name="Cappelletti M."/>
            <person name="D'Ursi P."/>
            <person name="Orro A."/>
            <person name="Mezzelani A."/>
            <person name="Milanesi L."/>
        </authorList>
    </citation>
    <scope>NUCLEOTIDE SEQUENCE [LARGE SCALE GENOMIC DNA]</scope>
    <source>
        <strain evidence="2 3">R7</strain>
    </source>
</reference>
<evidence type="ECO:0000313" key="3">
    <source>
        <dbReference type="Proteomes" id="UP000028488"/>
    </source>
</evidence>
<dbReference type="InterPro" id="IPR024344">
    <property type="entry name" value="MDMPI_metal-binding"/>
</dbReference>
<accession>A0A076ER88</accession>
<dbReference type="RefSeq" id="WP_037232745.1">
    <property type="nucleotide sequence ID" value="NZ_CP008947.1"/>
</dbReference>
<dbReference type="NCBIfam" id="TIGR03083">
    <property type="entry name" value="maleylpyruvate isomerase family mycothiol-dependent enzyme"/>
    <property type="match status" value="1"/>
</dbReference>
<dbReference type="Proteomes" id="UP000028488">
    <property type="component" value="Chromosome"/>
</dbReference>
<dbReference type="InterPro" id="IPR034660">
    <property type="entry name" value="DinB/YfiT-like"/>
</dbReference>
<dbReference type="SUPFAM" id="SSF109854">
    <property type="entry name" value="DinB/YfiT-like putative metalloenzymes"/>
    <property type="match status" value="1"/>
</dbReference>
<dbReference type="GO" id="GO:0046872">
    <property type="term" value="F:metal ion binding"/>
    <property type="evidence" value="ECO:0007669"/>
    <property type="project" value="InterPro"/>
</dbReference>
<dbReference type="InterPro" id="IPR017517">
    <property type="entry name" value="Maleyloyr_isom"/>
</dbReference>
<evidence type="ECO:0000313" key="2">
    <source>
        <dbReference type="EMBL" id="AII05979.1"/>
    </source>
</evidence>
<sequence length="188" mass="21090">MAFDWFELARIAHREFGARVAAITDWSAPTPDHEWDVTQLVRHVIEEQQWVPPLLAGKTVGEATPDIEPLHGDMRSEWERYSDAAIHAWSSTDPHTPVHLSYGTVPLEPYLRQQIADVTIHAWDLAKATGSDDTLDPQLVAGVWSDLDGQREMLSESGLFADPVDVPDDAPLQDRLIALTGRDPRQRI</sequence>
<dbReference type="AlphaFoldDB" id="A0A076ER88"/>
<protein>
    <recommendedName>
        <fullName evidence="1">Mycothiol-dependent maleylpyruvate isomerase metal-binding domain-containing protein</fullName>
    </recommendedName>
</protein>
<proteinExistence type="predicted"/>